<dbReference type="InterPro" id="IPR051785">
    <property type="entry name" value="MMCE/EMCE_epimerase"/>
</dbReference>
<dbReference type="Gene3D" id="3.10.180.10">
    <property type="entry name" value="2,3-Dihydroxybiphenyl 1,2-Dioxygenase, domain 1"/>
    <property type="match status" value="1"/>
</dbReference>
<protein>
    <submittedName>
        <fullName evidence="3">Lactoylglutathione lyase</fullName>
    </submittedName>
</protein>
<dbReference type="InterPro" id="IPR018146">
    <property type="entry name" value="Glyoxalase_1_CS"/>
</dbReference>
<dbReference type="PROSITE" id="PS00934">
    <property type="entry name" value="GLYOXALASE_I_1"/>
    <property type="match status" value="1"/>
</dbReference>
<dbReference type="GO" id="GO:0004493">
    <property type="term" value="F:methylmalonyl-CoA epimerase activity"/>
    <property type="evidence" value="ECO:0007669"/>
    <property type="project" value="TreeGrafter"/>
</dbReference>
<evidence type="ECO:0000313" key="4">
    <source>
        <dbReference type="Proteomes" id="UP000199318"/>
    </source>
</evidence>
<dbReference type="GO" id="GO:0046872">
    <property type="term" value="F:metal ion binding"/>
    <property type="evidence" value="ECO:0007669"/>
    <property type="project" value="UniProtKB-KW"/>
</dbReference>
<feature type="domain" description="VOC" evidence="2">
    <location>
        <begin position="4"/>
        <end position="126"/>
    </location>
</feature>
<evidence type="ECO:0000256" key="1">
    <source>
        <dbReference type="ARBA" id="ARBA00022723"/>
    </source>
</evidence>
<dbReference type="PANTHER" id="PTHR43048:SF3">
    <property type="entry name" value="METHYLMALONYL-COA EPIMERASE, MITOCHONDRIAL"/>
    <property type="match status" value="1"/>
</dbReference>
<dbReference type="SUPFAM" id="SSF54593">
    <property type="entry name" value="Glyoxalase/Bleomycin resistance protein/Dihydroxybiphenyl dioxygenase"/>
    <property type="match status" value="1"/>
</dbReference>
<dbReference type="STRING" id="1464123.SAMN05444126_10710"/>
<dbReference type="InterPro" id="IPR029068">
    <property type="entry name" value="Glyas_Bleomycin-R_OHBP_Dase"/>
</dbReference>
<dbReference type="GO" id="GO:0046491">
    <property type="term" value="P:L-methylmalonyl-CoA metabolic process"/>
    <property type="evidence" value="ECO:0007669"/>
    <property type="project" value="TreeGrafter"/>
</dbReference>
<gene>
    <name evidence="3" type="ORF">SAMN05444126_10710</name>
</gene>
<dbReference type="Pfam" id="PF00903">
    <property type="entry name" value="Glyoxalase"/>
    <property type="match status" value="1"/>
</dbReference>
<dbReference type="InterPro" id="IPR004360">
    <property type="entry name" value="Glyas_Fos-R_dOase_dom"/>
</dbReference>
<dbReference type="RefSeq" id="WP_093072440.1">
    <property type="nucleotide sequence ID" value="NZ_BJVE01000108.1"/>
</dbReference>
<accession>A0A1H9SHM2</accession>
<sequence length="135" mass="15631">MTEGIAHIAFTVQNMDRSLAFYCDKLGFKYGFQVQDDNGNPWIEYVQTAPQQFIELFYGGEVERPDEPKTIGMHHICFRVNDIRETANQLRDQGIMLDVEPKRGVGQNWQCWISDPDGNKIEFIQPDDDSPHLRP</sequence>
<dbReference type="PANTHER" id="PTHR43048">
    <property type="entry name" value="METHYLMALONYL-COA EPIMERASE"/>
    <property type="match status" value="1"/>
</dbReference>
<dbReference type="EMBL" id="FOGV01000007">
    <property type="protein sequence ID" value="SER84556.1"/>
    <property type="molecule type" value="Genomic_DNA"/>
</dbReference>
<dbReference type="Proteomes" id="UP000199318">
    <property type="component" value="Unassembled WGS sequence"/>
</dbReference>
<dbReference type="PROSITE" id="PS51819">
    <property type="entry name" value="VOC"/>
    <property type="match status" value="1"/>
</dbReference>
<evidence type="ECO:0000313" key="3">
    <source>
        <dbReference type="EMBL" id="SER84556.1"/>
    </source>
</evidence>
<dbReference type="OrthoDB" id="9800322at2"/>
<dbReference type="InterPro" id="IPR037523">
    <property type="entry name" value="VOC_core"/>
</dbReference>
<proteinExistence type="predicted"/>
<evidence type="ECO:0000259" key="2">
    <source>
        <dbReference type="PROSITE" id="PS51819"/>
    </source>
</evidence>
<dbReference type="CDD" id="cd06587">
    <property type="entry name" value="VOC"/>
    <property type="match status" value="1"/>
</dbReference>
<comment type="caution">
    <text evidence="3">The sequence shown here is derived from an EMBL/GenBank/DDBJ whole genome shotgun (WGS) entry which is preliminary data.</text>
</comment>
<dbReference type="AlphaFoldDB" id="A0A1H9SHM2"/>
<keyword evidence="4" id="KW-1185">Reference proteome</keyword>
<keyword evidence="1" id="KW-0479">Metal-binding</keyword>
<organism evidence="3 4">
    <name type="scientific">Salisediminibacterium halotolerans</name>
    <dbReference type="NCBI Taxonomy" id="517425"/>
    <lineage>
        <taxon>Bacteria</taxon>
        <taxon>Bacillati</taxon>
        <taxon>Bacillota</taxon>
        <taxon>Bacilli</taxon>
        <taxon>Bacillales</taxon>
        <taxon>Bacillaceae</taxon>
        <taxon>Salisediminibacterium</taxon>
    </lineage>
</organism>
<name>A0A1H9SHM2_9BACI</name>
<reference evidence="4" key="1">
    <citation type="submission" date="2016-10" db="EMBL/GenBank/DDBJ databases">
        <authorList>
            <person name="de Groot N.N."/>
        </authorList>
    </citation>
    <scope>NUCLEOTIDE SEQUENCE [LARGE SCALE GENOMIC DNA]</scope>
    <source>
        <strain evidence="4">10nlg</strain>
    </source>
</reference>
<dbReference type="GO" id="GO:0004462">
    <property type="term" value="F:lactoylglutathione lyase activity"/>
    <property type="evidence" value="ECO:0007669"/>
    <property type="project" value="InterPro"/>
</dbReference>
<keyword evidence="3" id="KW-0456">Lyase</keyword>